<evidence type="ECO:0000313" key="2">
    <source>
        <dbReference type="Proteomes" id="UP001062846"/>
    </source>
</evidence>
<dbReference type="Proteomes" id="UP001062846">
    <property type="component" value="Chromosome 13"/>
</dbReference>
<name>A0ACC0L810_RHOML</name>
<keyword evidence="2" id="KW-1185">Reference proteome</keyword>
<dbReference type="EMBL" id="CM046400">
    <property type="protein sequence ID" value="KAI8524656.1"/>
    <property type="molecule type" value="Genomic_DNA"/>
</dbReference>
<proteinExistence type="predicted"/>
<protein>
    <submittedName>
        <fullName evidence="1">Uncharacterized protein</fullName>
    </submittedName>
</protein>
<reference evidence="1" key="1">
    <citation type="submission" date="2022-02" db="EMBL/GenBank/DDBJ databases">
        <title>Plant Genome Project.</title>
        <authorList>
            <person name="Zhang R.-G."/>
        </authorList>
    </citation>
    <scope>NUCLEOTIDE SEQUENCE</scope>
    <source>
        <strain evidence="1">AT1</strain>
    </source>
</reference>
<comment type="caution">
    <text evidence="1">The sequence shown here is derived from an EMBL/GenBank/DDBJ whole genome shotgun (WGS) entry which is preliminary data.</text>
</comment>
<sequence>MEFLLFLFVIPILFFLIRKHRKNGLLMSPKLPGPPRLPVIGNLHQLDTSALHCYLYQLSQKYGPLMSLQLGFTPVLVVSSAKMAQQVLKTHDRIFSGRPPSFGGQKISRNGLDLTFAPYGDYWREMRKICMLHLFSSKRVQSFRSIRKDEVSQMIENISKLGLECKLANLSEIMLSVTSAIICRIAFGRRYDDEGCGRTKFQNLLHDVQAVAAGFFFSDYFPYTAWVDRITGLSNWAEETCKELDLFLQEAIDEHLDHGNRGEGDQEDFTHVLLQLQNDPSFSIDLSLDHIKAVLTDIFVAGTDTSAAVVVWAMTELMRNPGVMNKLQEEVRNTIGEKGGTIIEENDLENLTYLKAVSKEIMRLHPPAPLMVPHETTQKCNVAGYEIQPKTVVYVNAWAVGRDPECWKNPEEFFPERFVGSSIDFYGQDFEFIPFGAGRRGCPGIHLGVVMVELALANLVYHFNWQLPDGMKKEDINVEVKPGITMHKKNELCLVAKNYSGQVLRHG</sequence>
<evidence type="ECO:0000313" key="1">
    <source>
        <dbReference type="EMBL" id="KAI8524656.1"/>
    </source>
</evidence>
<gene>
    <name evidence="1" type="ORF">RHMOL_Rhmol13G0164900</name>
</gene>
<organism evidence="1 2">
    <name type="scientific">Rhododendron molle</name>
    <name type="common">Chinese azalea</name>
    <name type="synonym">Azalea mollis</name>
    <dbReference type="NCBI Taxonomy" id="49168"/>
    <lineage>
        <taxon>Eukaryota</taxon>
        <taxon>Viridiplantae</taxon>
        <taxon>Streptophyta</taxon>
        <taxon>Embryophyta</taxon>
        <taxon>Tracheophyta</taxon>
        <taxon>Spermatophyta</taxon>
        <taxon>Magnoliopsida</taxon>
        <taxon>eudicotyledons</taxon>
        <taxon>Gunneridae</taxon>
        <taxon>Pentapetalae</taxon>
        <taxon>asterids</taxon>
        <taxon>Ericales</taxon>
        <taxon>Ericaceae</taxon>
        <taxon>Ericoideae</taxon>
        <taxon>Rhodoreae</taxon>
        <taxon>Rhododendron</taxon>
    </lineage>
</organism>
<accession>A0ACC0L810</accession>